<feature type="compositionally biased region" description="Acidic residues" evidence="5">
    <location>
        <begin position="921"/>
        <end position="933"/>
    </location>
</feature>
<reference evidence="7" key="2">
    <citation type="submission" date="2025-08" db="UniProtKB">
        <authorList>
            <consortium name="Ensembl"/>
        </authorList>
    </citation>
    <scope>IDENTIFICATION</scope>
    <source>
        <strain evidence="7">breed Abyssinian</strain>
    </source>
</reference>
<feature type="compositionally biased region" description="Acidic residues" evidence="5">
    <location>
        <begin position="1365"/>
        <end position="1380"/>
    </location>
</feature>
<dbReference type="GeneTree" id="ENSGT00940000162240"/>
<dbReference type="Ensembl" id="ENSFCTT00005018523.1">
    <property type="protein sequence ID" value="ENSFCTP00005012347.1"/>
    <property type="gene ID" value="ENSFCTG00005006667.1"/>
</dbReference>
<keyword evidence="1 3" id="KW-0403">Intermediate filament</keyword>
<feature type="compositionally biased region" description="Basic and acidic residues" evidence="5">
    <location>
        <begin position="765"/>
        <end position="790"/>
    </location>
</feature>
<protein>
    <recommendedName>
        <fullName evidence="6">IF rod domain-containing protein</fullName>
    </recommendedName>
</protein>
<dbReference type="SUPFAM" id="SSF64593">
    <property type="entry name" value="Intermediate filament protein, coiled coil region"/>
    <property type="match status" value="1"/>
</dbReference>
<feature type="region of interest" description="Disordered" evidence="5">
    <location>
        <begin position="520"/>
        <end position="1628"/>
    </location>
</feature>
<feature type="region of interest" description="Disordered" evidence="5">
    <location>
        <begin position="102"/>
        <end position="125"/>
    </location>
</feature>
<name>A0ABI7WPZ5_FELCA</name>
<feature type="compositionally biased region" description="Basic and acidic residues" evidence="5">
    <location>
        <begin position="562"/>
        <end position="583"/>
    </location>
</feature>
<accession>A0ABI7WPZ5</accession>
<feature type="compositionally biased region" description="Basic and acidic residues" evidence="5">
    <location>
        <begin position="103"/>
        <end position="122"/>
    </location>
</feature>
<dbReference type="PANTHER" id="PTHR47051">
    <property type="entry name" value="NESTIN"/>
    <property type="match status" value="1"/>
</dbReference>
<dbReference type="InterPro" id="IPR018039">
    <property type="entry name" value="IF_conserved"/>
</dbReference>
<dbReference type="Pfam" id="PF00038">
    <property type="entry name" value="Filament"/>
    <property type="match status" value="2"/>
</dbReference>
<feature type="compositionally biased region" description="Basic and acidic residues" evidence="5">
    <location>
        <begin position="896"/>
        <end position="919"/>
    </location>
</feature>
<feature type="compositionally biased region" description="Gly residues" evidence="5">
    <location>
        <begin position="1567"/>
        <end position="1578"/>
    </location>
</feature>
<dbReference type="PANTHER" id="PTHR47051:SF1">
    <property type="entry name" value="NESTIN"/>
    <property type="match status" value="1"/>
</dbReference>
<organism evidence="7 8">
    <name type="scientific">Felis catus</name>
    <name type="common">Cat</name>
    <name type="synonym">Felis silvestris catus</name>
    <dbReference type="NCBI Taxonomy" id="9685"/>
    <lineage>
        <taxon>Eukaryota</taxon>
        <taxon>Metazoa</taxon>
        <taxon>Chordata</taxon>
        <taxon>Craniata</taxon>
        <taxon>Vertebrata</taxon>
        <taxon>Euteleostomi</taxon>
        <taxon>Mammalia</taxon>
        <taxon>Eutheria</taxon>
        <taxon>Laurasiatheria</taxon>
        <taxon>Carnivora</taxon>
        <taxon>Feliformia</taxon>
        <taxon>Felidae</taxon>
        <taxon>Felinae</taxon>
        <taxon>Felis</taxon>
    </lineage>
</organism>
<dbReference type="InterPro" id="IPR031211">
    <property type="entry name" value="Nestin"/>
</dbReference>
<feature type="compositionally biased region" description="Acidic residues" evidence="5">
    <location>
        <begin position="1347"/>
        <end position="1357"/>
    </location>
</feature>
<feature type="compositionally biased region" description="Basic and acidic residues" evidence="5">
    <location>
        <begin position="983"/>
        <end position="995"/>
    </location>
</feature>
<feature type="compositionally biased region" description="Basic and acidic residues" evidence="5">
    <location>
        <begin position="637"/>
        <end position="646"/>
    </location>
</feature>
<feature type="region of interest" description="Disordered" evidence="5">
    <location>
        <begin position="437"/>
        <end position="505"/>
    </location>
</feature>
<feature type="domain" description="IF rod" evidence="6">
    <location>
        <begin position="8"/>
        <end position="312"/>
    </location>
</feature>
<feature type="compositionally biased region" description="Basic and acidic residues" evidence="5">
    <location>
        <begin position="713"/>
        <end position="757"/>
    </location>
</feature>
<dbReference type="PROSITE" id="PS51842">
    <property type="entry name" value="IF_ROD_2"/>
    <property type="match status" value="1"/>
</dbReference>
<feature type="compositionally biased region" description="Basic and acidic residues" evidence="5">
    <location>
        <begin position="934"/>
        <end position="950"/>
    </location>
</feature>
<sequence>MEGCLGEESFQMWELNRRLEAYVARVKALEEQNELLGAELGGLRAQTGDASWRARADDELAALRALVDRRWREKHAAEVARDNLAEEAEGVAARCQQQRRARERAAAEAARSRREAEAEKGARARLSSRAAELERELEAVCAAHEQERAALSARPRAPRRPAAPRGPPAPAPELHELARRLGEAWRGAVRGYQERVALMEASLGQARERLGRAVQGAREGRLELRQLRAERGGLRERRAALEHRLEGRWQERLRATEQFQLAVEALEQEKESLQSQIAQVLEGRQQLAHLKMSLSLEVATYRTLLEAENSRLQTPGSGSKASLSFQDPKLELHFSGTPEGRHLGPLLSALSPTPLSSPLPDTLETPVPGFLKSQEFLQARTPTLASTPIPPTLLAPCAVTDAEIKTQDAPLSLLRPQLGRQWAPEAIWAKAKEAIPTSVLPGPEEPGGEQQEASTGQSPEDHTSSAPPLNPDRPSLEAKGGEPNGSGMSSRFQGEGEGQIGGLAEKETAIEVKMVNGLQQETWQEDGGLNTKKIQDSQGPLEKETLKSLEEEIQGPLMSPEEQTHETLRSLEKENPESLRSSEEESLDTSKGLEEENQELLMSLEEKDADVARPQEKETLELLKPVGSEDSQTLQSLEKEDQEPMRSLEGTLETFLYPEKESQELVRSREENFESTRDLEKESQEPLRTLEDGDRENLRRQERENQEFLNSPEDEKHKTLRTLEKENQEPLRSLEEEDQDTGRPLEKENQEPVKSPEDENQETMRPLETENQRSLRSLEEEDQETMKPLETENQEPVWSLEEDQATLRLLETENQRSLRSLEEEDQETMKPLETENQEPVWSLEEDQATLRLLETENQRSLRSLEEEDQETMKPLETENQEPVWSLEEDQATLRLLETENQRSLRSLEEEDQETMKPLETENQEPVESSEEDQSLGKDQEIFRPLEKENQQQESPLSARRQGRGERVADQELDQETPPSRAAGGKEAEAELDVREWGGLPGKSAGHGELQLAAAREVWSAGEGRPGGPEPEEQRVPVEGARGEGGPEGFQDPAGQPEQAGGPGLRAPQGMSEGRDLVLEGGEEAPRGGQVSEVASTAVGEAAAGSQQGPEREMVVPPVGEEGLEAEKRQGLEEPQKDPDEAAALKPELSSPAGRSIDLLEPPRGWEESEPEAPWGAEGAFPAETLCRALGGSGTPQPGPQGPEDAGEEAVLEPASLPKPSEPRSPTPIPGDAPGPQPLAVGSQEAGWGLEGRAEALGGVEGEPEELGSEGSPEDLQEEGEENREDSEADELGETLPDSTPLGLYLRSPASPKWDLLGEQRPPPQGETRKEGWDPSVLASEECGAQPGEEEEGEEEGEEGRREEECGQDSDLSEEFEDLEAEGSLLPGVPGEAVEPPGQRPQMLLEPAAWEGDGESDGFADEEESGEEGEEDTEEGEGREPGAGLWGPGPSVSTLRALSGPQRGTLPGSETVDVSVPWDDRSRGITADAGEESQDSTEPEPSGSEEESDPAPLEREDPVPGPLESHCGMGDTGLGVGDTLGVNGQVPSLKEELEHVNGGVVNGLEQSEGGGQGEPGGPEGDQRSPLEDEEEGGALKTPWAGPSLHLGPGQFLKFGQREGDVESWSSGED</sequence>
<feature type="coiled-coil region" evidence="4">
    <location>
        <begin position="12"/>
        <end position="46"/>
    </location>
</feature>
<gene>
    <name evidence="7" type="primary">NES</name>
</gene>
<keyword evidence="8" id="KW-1185">Reference proteome</keyword>
<evidence type="ECO:0000256" key="3">
    <source>
        <dbReference type="RuleBase" id="RU000685"/>
    </source>
</evidence>
<proteinExistence type="inferred from homology"/>
<evidence type="ECO:0000313" key="7">
    <source>
        <dbReference type="Ensembl" id="ENSFCTP00005012347.1"/>
    </source>
</evidence>
<dbReference type="SMART" id="SM01391">
    <property type="entry name" value="Filament"/>
    <property type="match status" value="1"/>
</dbReference>
<evidence type="ECO:0000256" key="4">
    <source>
        <dbReference type="SAM" id="Coils"/>
    </source>
</evidence>
<feature type="compositionally biased region" description="Basic and acidic residues" evidence="5">
    <location>
        <begin position="853"/>
        <end position="876"/>
    </location>
</feature>
<feature type="compositionally biased region" description="Acidic residues" evidence="5">
    <location>
        <begin position="1488"/>
        <end position="1508"/>
    </location>
</feature>
<dbReference type="Proteomes" id="UP000823872">
    <property type="component" value="Chromosome F1"/>
</dbReference>
<feature type="region of interest" description="Disordered" evidence="5">
    <location>
        <begin position="148"/>
        <end position="173"/>
    </location>
</feature>
<reference evidence="7" key="3">
    <citation type="submission" date="2025-09" db="UniProtKB">
        <authorList>
            <consortium name="Ensembl"/>
        </authorList>
    </citation>
    <scope>IDENTIFICATION</scope>
    <source>
        <strain evidence="7">breed Abyssinian</strain>
    </source>
</reference>
<feature type="compositionally biased region" description="Low complexity" evidence="5">
    <location>
        <begin position="1381"/>
        <end position="1396"/>
    </location>
</feature>
<reference evidence="7 8" key="1">
    <citation type="submission" date="2021-02" db="EMBL/GenBank/DDBJ databases">
        <title>Safari Cat Assemblies.</title>
        <authorList>
            <person name="Bredemeyer K.R."/>
            <person name="Murphy W.J."/>
        </authorList>
    </citation>
    <scope>NUCLEOTIDE SEQUENCE [LARGE SCALE GENOMIC DNA]</scope>
</reference>
<feature type="compositionally biased region" description="Acidic residues" evidence="5">
    <location>
        <begin position="1261"/>
        <end position="1292"/>
    </location>
</feature>
<dbReference type="InterPro" id="IPR039008">
    <property type="entry name" value="IF_rod_dom"/>
</dbReference>
<evidence type="ECO:0000256" key="5">
    <source>
        <dbReference type="SAM" id="MobiDB-lite"/>
    </source>
</evidence>
<feature type="compositionally biased region" description="Basic and acidic residues" evidence="5">
    <location>
        <begin position="1124"/>
        <end position="1139"/>
    </location>
</feature>
<feature type="compositionally biased region" description="Basic and acidic residues" evidence="5">
    <location>
        <begin position="658"/>
        <end position="706"/>
    </location>
</feature>
<evidence type="ECO:0000313" key="8">
    <source>
        <dbReference type="Proteomes" id="UP000823872"/>
    </source>
</evidence>
<feature type="compositionally biased region" description="Pro residues" evidence="5">
    <location>
        <begin position="1222"/>
        <end position="1236"/>
    </location>
</feature>
<feature type="compositionally biased region" description="Basic and acidic residues" evidence="5">
    <location>
        <begin position="810"/>
        <end position="833"/>
    </location>
</feature>
<comment type="similarity">
    <text evidence="3">Belongs to the intermediate filament family.</text>
</comment>
<feature type="compositionally biased region" description="Basic and acidic residues" evidence="5">
    <location>
        <begin position="541"/>
        <end position="550"/>
    </location>
</feature>
<dbReference type="PROSITE" id="PS00226">
    <property type="entry name" value="IF_ROD_1"/>
    <property type="match status" value="1"/>
</dbReference>
<keyword evidence="2 4" id="KW-0175">Coiled coil</keyword>
<evidence type="ECO:0000256" key="2">
    <source>
        <dbReference type="ARBA" id="ARBA00023054"/>
    </source>
</evidence>
<feature type="compositionally biased region" description="Basic and acidic residues" evidence="5">
    <location>
        <begin position="604"/>
        <end position="621"/>
    </location>
</feature>
<feature type="coiled-coil region" evidence="4">
    <location>
        <begin position="224"/>
        <end position="283"/>
    </location>
</feature>
<dbReference type="Gene3D" id="1.20.5.170">
    <property type="match status" value="1"/>
</dbReference>
<evidence type="ECO:0000259" key="6">
    <source>
        <dbReference type="PROSITE" id="PS51842"/>
    </source>
</evidence>
<feature type="compositionally biased region" description="Acidic residues" evidence="5">
    <location>
        <begin position="1411"/>
        <end position="1436"/>
    </location>
</feature>
<dbReference type="Gene3D" id="1.20.5.1160">
    <property type="entry name" value="Vasodilator-stimulated phosphoprotein"/>
    <property type="match status" value="1"/>
</dbReference>
<evidence type="ECO:0000256" key="1">
    <source>
        <dbReference type="ARBA" id="ARBA00022754"/>
    </source>
</evidence>